<dbReference type="Pfam" id="PF23539">
    <property type="entry name" value="DUF7134"/>
    <property type="match status" value="1"/>
</dbReference>
<feature type="domain" description="DUF7134" evidence="13">
    <location>
        <begin position="4"/>
        <end position="150"/>
    </location>
</feature>
<keyword evidence="8" id="KW-0902">Two-component regulatory system</keyword>
<evidence type="ECO:0000256" key="1">
    <source>
        <dbReference type="ARBA" id="ARBA00000085"/>
    </source>
</evidence>
<dbReference type="Pfam" id="PF07730">
    <property type="entry name" value="HisKA_3"/>
    <property type="match status" value="1"/>
</dbReference>
<dbReference type="InterPro" id="IPR003594">
    <property type="entry name" value="HATPase_dom"/>
</dbReference>
<dbReference type="CDD" id="cd16917">
    <property type="entry name" value="HATPase_UhpB-NarQ-NarX-like"/>
    <property type="match status" value="1"/>
</dbReference>
<dbReference type="GO" id="GO:0005524">
    <property type="term" value="F:ATP binding"/>
    <property type="evidence" value="ECO:0007669"/>
    <property type="project" value="UniProtKB-KW"/>
</dbReference>
<evidence type="ECO:0000256" key="10">
    <source>
        <dbReference type="SAM" id="Phobius"/>
    </source>
</evidence>
<dbReference type="InterPro" id="IPR011712">
    <property type="entry name" value="Sig_transdc_His_kin_sub3_dim/P"/>
</dbReference>
<gene>
    <name evidence="14" type="ORF">I7412_33820</name>
</gene>
<keyword evidence="7" id="KW-0067">ATP-binding</keyword>
<feature type="transmembrane region" description="Helical" evidence="10">
    <location>
        <begin position="6"/>
        <end position="26"/>
    </location>
</feature>
<feature type="transmembrane region" description="Helical" evidence="10">
    <location>
        <begin position="125"/>
        <end position="146"/>
    </location>
</feature>
<feature type="domain" description="Signal transduction histidine kinase subgroup 3 dimerisation and phosphoacceptor" evidence="12">
    <location>
        <begin position="178"/>
        <end position="243"/>
    </location>
</feature>
<dbReference type="Gene3D" id="3.30.565.10">
    <property type="entry name" value="Histidine kinase-like ATPase, C-terminal domain"/>
    <property type="match status" value="1"/>
</dbReference>
<dbReference type="EC" id="2.7.13.3" evidence="2"/>
<dbReference type="RefSeq" id="WP_203007293.1">
    <property type="nucleotide sequence ID" value="NZ_JADWYU010000147.1"/>
</dbReference>
<evidence type="ECO:0000256" key="3">
    <source>
        <dbReference type="ARBA" id="ARBA00022553"/>
    </source>
</evidence>
<dbReference type="AlphaFoldDB" id="A0A937RSQ2"/>
<evidence type="ECO:0000256" key="8">
    <source>
        <dbReference type="ARBA" id="ARBA00023012"/>
    </source>
</evidence>
<name>A0A937RSQ2_9ACTN</name>
<sequence length="393" mass="40503">MVGRLLSAHPTALDTGLALLLIAFSLPGLVTRAAGLGATAMTVVMFAPLALRRRSPAGVFAVIAVLALAQWLLDLPCEGALALLVAFYTVAARCSRRTILAAAGVLAVGVVLATLRWATDPQTSTLGAATLMITLVTLAGVLGLNVGTRRAYVAALLDRAARLERERDQQAQLATAAERARIAREMHDVIAHNLAVMVALADGATFAVDHSPSEASEAIGAVSAAGREALAEMRRLLGVLRDDRSTGATAPQPGITQIDGLIAQVRRTGLPVSFQIEGALRAFAPGVQLTVFRLVQEALTNTLKHGGPAATAAVRLAFDDTGVDVVVDDTGRGAAIPATGPRGGGQGLVGMRERAAVHGGTVTAGPCQGGGWRVTARVNGQLAQQPVEEREAS</sequence>
<accession>A0A937RSQ2</accession>
<evidence type="ECO:0000256" key="5">
    <source>
        <dbReference type="ARBA" id="ARBA00022741"/>
    </source>
</evidence>
<evidence type="ECO:0000256" key="6">
    <source>
        <dbReference type="ARBA" id="ARBA00022777"/>
    </source>
</evidence>
<keyword evidence="15" id="KW-1185">Reference proteome</keyword>
<keyword evidence="3" id="KW-0597">Phosphoprotein</keyword>
<reference evidence="14" key="1">
    <citation type="submission" date="2020-12" db="EMBL/GenBank/DDBJ databases">
        <title>Genomic characterization of non-nitrogen-fixing Frankia strains.</title>
        <authorList>
            <person name="Carlos-Shanley C."/>
            <person name="Guerra T."/>
            <person name="Hahn D."/>
        </authorList>
    </citation>
    <scope>NUCLEOTIDE SEQUENCE</scope>
    <source>
        <strain evidence="14">CN6</strain>
    </source>
</reference>
<proteinExistence type="predicted"/>
<feature type="transmembrane region" description="Helical" evidence="10">
    <location>
        <begin position="99"/>
        <end position="119"/>
    </location>
</feature>
<dbReference type="Pfam" id="PF02518">
    <property type="entry name" value="HATPase_c"/>
    <property type="match status" value="1"/>
</dbReference>
<keyword evidence="10" id="KW-0472">Membrane</keyword>
<evidence type="ECO:0000256" key="9">
    <source>
        <dbReference type="SAM" id="Coils"/>
    </source>
</evidence>
<keyword evidence="10" id="KW-1133">Transmembrane helix</keyword>
<keyword evidence="10" id="KW-0812">Transmembrane</keyword>
<keyword evidence="4" id="KW-0808">Transferase</keyword>
<comment type="catalytic activity">
    <reaction evidence="1">
        <text>ATP + protein L-histidine = ADP + protein N-phospho-L-histidine.</text>
        <dbReference type="EC" id="2.7.13.3"/>
    </reaction>
</comment>
<dbReference type="PANTHER" id="PTHR24421">
    <property type="entry name" value="NITRATE/NITRITE SENSOR PROTEIN NARX-RELATED"/>
    <property type="match status" value="1"/>
</dbReference>
<evidence type="ECO:0000256" key="7">
    <source>
        <dbReference type="ARBA" id="ARBA00022840"/>
    </source>
</evidence>
<dbReference type="GO" id="GO:0000155">
    <property type="term" value="F:phosphorelay sensor kinase activity"/>
    <property type="evidence" value="ECO:0007669"/>
    <property type="project" value="InterPro"/>
</dbReference>
<dbReference type="SUPFAM" id="SSF55874">
    <property type="entry name" value="ATPase domain of HSP90 chaperone/DNA topoisomerase II/histidine kinase"/>
    <property type="match status" value="1"/>
</dbReference>
<dbReference type="PANTHER" id="PTHR24421:SF10">
    <property type="entry name" value="NITRATE_NITRITE SENSOR PROTEIN NARQ"/>
    <property type="match status" value="1"/>
</dbReference>
<organism evidence="14 15">
    <name type="scientific">Frankia nepalensis</name>
    <dbReference type="NCBI Taxonomy" id="1836974"/>
    <lineage>
        <taxon>Bacteria</taxon>
        <taxon>Bacillati</taxon>
        <taxon>Actinomycetota</taxon>
        <taxon>Actinomycetes</taxon>
        <taxon>Frankiales</taxon>
        <taxon>Frankiaceae</taxon>
        <taxon>Frankia</taxon>
    </lineage>
</organism>
<feature type="domain" description="Histidine kinase/HSP90-like ATPase" evidence="11">
    <location>
        <begin position="287"/>
        <end position="378"/>
    </location>
</feature>
<protein>
    <recommendedName>
        <fullName evidence="2">histidine kinase</fullName>
        <ecNumber evidence="2">2.7.13.3</ecNumber>
    </recommendedName>
</protein>
<evidence type="ECO:0000313" key="14">
    <source>
        <dbReference type="EMBL" id="MBL7632048.1"/>
    </source>
</evidence>
<keyword evidence="9" id="KW-0175">Coiled coil</keyword>
<keyword evidence="6 14" id="KW-0418">Kinase</keyword>
<dbReference type="InterPro" id="IPR036890">
    <property type="entry name" value="HATPase_C_sf"/>
</dbReference>
<evidence type="ECO:0000259" key="13">
    <source>
        <dbReference type="Pfam" id="PF23539"/>
    </source>
</evidence>
<dbReference type="InterPro" id="IPR055558">
    <property type="entry name" value="DUF7134"/>
</dbReference>
<evidence type="ECO:0000259" key="12">
    <source>
        <dbReference type="Pfam" id="PF07730"/>
    </source>
</evidence>
<feature type="coiled-coil region" evidence="9">
    <location>
        <begin position="153"/>
        <end position="180"/>
    </location>
</feature>
<dbReference type="GO" id="GO:0016020">
    <property type="term" value="C:membrane"/>
    <property type="evidence" value="ECO:0007669"/>
    <property type="project" value="InterPro"/>
</dbReference>
<feature type="transmembrane region" description="Helical" evidence="10">
    <location>
        <begin position="57"/>
        <end position="87"/>
    </location>
</feature>
<dbReference type="GO" id="GO:0046983">
    <property type="term" value="F:protein dimerization activity"/>
    <property type="evidence" value="ECO:0007669"/>
    <property type="project" value="InterPro"/>
</dbReference>
<comment type="caution">
    <text evidence="14">The sequence shown here is derived from an EMBL/GenBank/DDBJ whole genome shotgun (WGS) entry which is preliminary data.</text>
</comment>
<dbReference type="InterPro" id="IPR050482">
    <property type="entry name" value="Sensor_HK_TwoCompSys"/>
</dbReference>
<dbReference type="EMBL" id="JAEACQ010000293">
    <property type="protein sequence ID" value="MBL7632048.1"/>
    <property type="molecule type" value="Genomic_DNA"/>
</dbReference>
<evidence type="ECO:0000313" key="15">
    <source>
        <dbReference type="Proteomes" id="UP000604475"/>
    </source>
</evidence>
<dbReference type="Gene3D" id="1.20.5.1930">
    <property type="match status" value="1"/>
</dbReference>
<evidence type="ECO:0000256" key="4">
    <source>
        <dbReference type="ARBA" id="ARBA00022679"/>
    </source>
</evidence>
<evidence type="ECO:0000259" key="11">
    <source>
        <dbReference type="Pfam" id="PF02518"/>
    </source>
</evidence>
<keyword evidence="5" id="KW-0547">Nucleotide-binding</keyword>
<dbReference type="Proteomes" id="UP000604475">
    <property type="component" value="Unassembled WGS sequence"/>
</dbReference>
<evidence type="ECO:0000256" key="2">
    <source>
        <dbReference type="ARBA" id="ARBA00012438"/>
    </source>
</evidence>